<dbReference type="HOGENOM" id="CLU_2873772_0_0_1"/>
<evidence type="ECO:0000256" key="1">
    <source>
        <dbReference type="ARBA" id="ARBA00023242"/>
    </source>
</evidence>
<dbReference type="PROSITE" id="PS50048">
    <property type="entry name" value="ZN2_CY6_FUNGAL_2"/>
    <property type="match status" value="1"/>
</dbReference>
<feature type="domain" description="Zn(2)-C6 fungal-type" evidence="3">
    <location>
        <begin position="36"/>
        <end position="57"/>
    </location>
</feature>
<evidence type="ECO:0000313" key="5">
    <source>
        <dbReference type="Proteomes" id="UP000007174"/>
    </source>
</evidence>
<dbReference type="GO" id="GO:0000981">
    <property type="term" value="F:DNA-binding transcription factor activity, RNA polymerase II-specific"/>
    <property type="evidence" value="ECO:0007669"/>
    <property type="project" value="InterPro"/>
</dbReference>
<dbReference type="InterPro" id="IPR001138">
    <property type="entry name" value="Zn2Cys6_DnaBD"/>
</dbReference>
<dbReference type="GO" id="GO:0008270">
    <property type="term" value="F:zinc ion binding"/>
    <property type="evidence" value="ECO:0007669"/>
    <property type="project" value="InterPro"/>
</dbReference>
<dbReference type="Proteomes" id="UP000007174">
    <property type="component" value="Unassembled WGS sequence"/>
</dbReference>
<dbReference type="InterPro" id="IPR036864">
    <property type="entry name" value="Zn2-C6_fun-type_DNA-bd_sf"/>
</dbReference>
<dbReference type="Gene3D" id="4.10.240.10">
    <property type="entry name" value="Zn(2)-C6 fungal-type DNA-binding domain"/>
    <property type="match status" value="1"/>
</dbReference>
<feature type="region of interest" description="Disordered" evidence="2">
    <location>
        <begin position="1"/>
        <end position="24"/>
    </location>
</feature>
<accession>H1W2T0</accession>
<dbReference type="AlphaFoldDB" id="H1W2T0"/>
<dbReference type="EMBL" id="CACQ02009069">
    <property type="protein sequence ID" value="CCF46793.1"/>
    <property type="molecule type" value="Genomic_DNA"/>
</dbReference>
<sequence length="64" mass="6871">MVPESTYSPGESSDLGDTQQRAGAAKSKATIRASLACVPCRSKHVKCDSALPACFRCRLERKTV</sequence>
<evidence type="ECO:0000259" key="3">
    <source>
        <dbReference type="PROSITE" id="PS50048"/>
    </source>
</evidence>
<proteinExistence type="predicted"/>
<organism evidence="4 5">
    <name type="scientific">Colletotrichum higginsianum (strain IMI 349063)</name>
    <name type="common">Crucifer anthracnose fungus</name>
    <dbReference type="NCBI Taxonomy" id="759273"/>
    <lineage>
        <taxon>Eukaryota</taxon>
        <taxon>Fungi</taxon>
        <taxon>Dikarya</taxon>
        <taxon>Ascomycota</taxon>
        <taxon>Pezizomycotina</taxon>
        <taxon>Sordariomycetes</taxon>
        <taxon>Hypocreomycetidae</taxon>
        <taxon>Glomerellales</taxon>
        <taxon>Glomerellaceae</taxon>
        <taxon>Colletotrichum</taxon>
        <taxon>Colletotrichum destructivum species complex</taxon>
    </lineage>
</organism>
<evidence type="ECO:0000313" key="4">
    <source>
        <dbReference type="EMBL" id="CCF46793.1"/>
    </source>
</evidence>
<name>H1W2T0_COLHI</name>
<dbReference type="SUPFAM" id="SSF57701">
    <property type="entry name" value="Zn2/Cys6 DNA-binding domain"/>
    <property type="match status" value="1"/>
</dbReference>
<keyword evidence="1" id="KW-0539">Nucleus</keyword>
<protein>
    <recommendedName>
        <fullName evidence="3">Zn(2)-C6 fungal-type domain-containing protein</fullName>
    </recommendedName>
</protein>
<evidence type="ECO:0000256" key="2">
    <source>
        <dbReference type="SAM" id="MobiDB-lite"/>
    </source>
</evidence>
<dbReference type="Pfam" id="PF00172">
    <property type="entry name" value="Zn_clus"/>
    <property type="match status" value="1"/>
</dbReference>
<reference evidence="5" key="1">
    <citation type="journal article" date="2012" name="Nat. Genet.">
        <title>Lifestyle transitions in plant pathogenic Colletotrichum fungi deciphered by genome and transcriptome analyses.</title>
        <authorList>
            <person name="O'Connell R.J."/>
            <person name="Thon M.R."/>
            <person name="Hacquard S."/>
            <person name="Amyotte S.G."/>
            <person name="Kleemann J."/>
            <person name="Torres M.F."/>
            <person name="Damm U."/>
            <person name="Buiate E.A."/>
            <person name="Epstein L."/>
            <person name="Alkan N."/>
            <person name="Altmueller J."/>
            <person name="Alvarado-Balderrama L."/>
            <person name="Bauser C.A."/>
            <person name="Becker C."/>
            <person name="Birren B.W."/>
            <person name="Chen Z."/>
            <person name="Choi J."/>
            <person name="Crouch J.A."/>
            <person name="Duvick J.P."/>
            <person name="Farman M.A."/>
            <person name="Gan P."/>
            <person name="Heiman D."/>
            <person name="Henrissat B."/>
            <person name="Howard R.J."/>
            <person name="Kabbage M."/>
            <person name="Koch C."/>
            <person name="Kracher B."/>
            <person name="Kubo Y."/>
            <person name="Law A.D."/>
            <person name="Lebrun M.-H."/>
            <person name="Lee Y.-H."/>
            <person name="Miyara I."/>
            <person name="Moore N."/>
            <person name="Neumann U."/>
            <person name="Nordstroem K."/>
            <person name="Panaccione D.G."/>
            <person name="Panstruga R."/>
            <person name="Place M."/>
            <person name="Proctor R.H."/>
            <person name="Prusky D."/>
            <person name="Rech G."/>
            <person name="Reinhardt R."/>
            <person name="Rollins J.A."/>
            <person name="Rounsley S."/>
            <person name="Schardl C.L."/>
            <person name="Schwartz D.C."/>
            <person name="Shenoy N."/>
            <person name="Shirasu K."/>
            <person name="Sikhakolli U.R."/>
            <person name="Stueber K."/>
            <person name="Sukno S.A."/>
            <person name="Sweigard J.A."/>
            <person name="Takano Y."/>
            <person name="Takahara H."/>
            <person name="Trail F."/>
            <person name="van der Does H.C."/>
            <person name="Voll L.M."/>
            <person name="Will I."/>
            <person name="Young S."/>
            <person name="Zeng Q."/>
            <person name="Zhang J."/>
            <person name="Zhou S."/>
            <person name="Dickman M.B."/>
            <person name="Schulze-Lefert P."/>
            <person name="Ver Loren van Themaat E."/>
            <person name="Ma L.-J."/>
            <person name="Vaillancourt L.J."/>
        </authorList>
    </citation>
    <scope>NUCLEOTIDE SEQUENCE [LARGE SCALE GENOMIC DNA]</scope>
    <source>
        <strain evidence="5">IMI 349063</strain>
    </source>
</reference>
<dbReference type="CDD" id="cd00067">
    <property type="entry name" value="GAL4"/>
    <property type="match status" value="1"/>
</dbReference>
<feature type="compositionally biased region" description="Polar residues" evidence="2">
    <location>
        <begin position="1"/>
        <end position="21"/>
    </location>
</feature>
<gene>
    <name evidence="4" type="ORF">CH063_15436</name>
</gene>
<feature type="non-terminal residue" evidence="4">
    <location>
        <position position="64"/>
    </location>
</feature>